<accession>F5T339</accession>
<organism evidence="1 2">
    <name type="scientific">Methylophaga aminisulfidivorans MP</name>
    <dbReference type="NCBI Taxonomy" id="1026882"/>
    <lineage>
        <taxon>Bacteria</taxon>
        <taxon>Pseudomonadati</taxon>
        <taxon>Pseudomonadota</taxon>
        <taxon>Gammaproteobacteria</taxon>
        <taxon>Thiotrichales</taxon>
        <taxon>Piscirickettsiaceae</taxon>
        <taxon>Methylophaga</taxon>
    </lineage>
</organism>
<dbReference type="AlphaFoldDB" id="F5T339"/>
<dbReference type="STRING" id="1026882.MAMP_01108"/>
<evidence type="ECO:0000313" key="2">
    <source>
        <dbReference type="Proteomes" id="UP000003544"/>
    </source>
</evidence>
<dbReference type="EMBL" id="AFIG01000003">
    <property type="protein sequence ID" value="EGL53465.1"/>
    <property type="molecule type" value="Genomic_DNA"/>
</dbReference>
<dbReference type="Proteomes" id="UP000003544">
    <property type="component" value="Unassembled WGS sequence"/>
</dbReference>
<reference evidence="1 2" key="1">
    <citation type="journal article" date="2011" name="J. Bacteriol.">
        <title>Draft genome sequence of Methylophaga aminisulfidivorans MP T.</title>
        <authorList>
            <person name="Han G.H."/>
            <person name="Kim W."/>
            <person name="Chun J."/>
            <person name="Kim S.W."/>
        </authorList>
    </citation>
    <scope>NUCLEOTIDE SEQUENCE [LARGE SCALE GENOMIC DNA]</scope>
    <source>
        <strain evidence="2">MP(T)</strain>
    </source>
</reference>
<sequence length="47" mass="5505">MNEYLTDFFSLINTLFVVGVDSKMDRHFVEYGVYLRCHVEGLNATFL</sequence>
<protein>
    <submittedName>
        <fullName evidence="1">Uncharacterized protein</fullName>
    </submittedName>
</protein>
<gene>
    <name evidence="1" type="ORF">MAMP_01108</name>
</gene>
<evidence type="ECO:0000313" key="1">
    <source>
        <dbReference type="EMBL" id="EGL53465.1"/>
    </source>
</evidence>
<proteinExistence type="predicted"/>
<keyword evidence="2" id="KW-1185">Reference proteome</keyword>
<comment type="caution">
    <text evidence="1">The sequence shown here is derived from an EMBL/GenBank/DDBJ whole genome shotgun (WGS) entry which is preliminary data.</text>
</comment>
<name>F5T339_9GAMM</name>